<evidence type="ECO:0000313" key="2">
    <source>
        <dbReference type="Proteomes" id="UP000054630"/>
    </source>
</evidence>
<keyword evidence="2" id="KW-1185">Reference proteome</keyword>
<sequence>MVAFLTYFFLYTYWGHGGLFDEHFIWGFDLVFICKNIGDMVAFLTYFLFVNKLGSWGPF</sequence>
<reference evidence="1 2" key="1">
    <citation type="submission" date="2015-01" db="EMBL/GenBank/DDBJ databases">
        <title>Evolution of Trichinella species and genotypes.</title>
        <authorList>
            <person name="Korhonen P.K."/>
            <person name="Edoardo P."/>
            <person name="Giuseppe L.R."/>
            <person name="Gasser R.B."/>
        </authorList>
    </citation>
    <scope>NUCLEOTIDE SEQUENCE [LARGE SCALE GENOMIC DNA]</scope>
    <source>
        <strain evidence="1">ISS37</strain>
    </source>
</reference>
<gene>
    <name evidence="1" type="ORF">T07_950</name>
</gene>
<evidence type="ECO:0000313" key="1">
    <source>
        <dbReference type="EMBL" id="KRX12237.1"/>
    </source>
</evidence>
<dbReference type="AlphaFoldDB" id="A0A0V0RCI9"/>
<accession>A0A0V0RCI9</accession>
<protein>
    <submittedName>
        <fullName evidence="1">Uncharacterized protein</fullName>
    </submittedName>
</protein>
<dbReference type="EMBL" id="JYDL01000602">
    <property type="protein sequence ID" value="KRX12237.1"/>
    <property type="molecule type" value="Genomic_DNA"/>
</dbReference>
<dbReference type="Proteomes" id="UP000054630">
    <property type="component" value="Unassembled WGS sequence"/>
</dbReference>
<proteinExistence type="predicted"/>
<name>A0A0V0RCI9_9BILA</name>
<comment type="caution">
    <text evidence="1">The sequence shown here is derived from an EMBL/GenBank/DDBJ whole genome shotgun (WGS) entry which is preliminary data.</text>
</comment>
<organism evidence="1 2">
    <name type="scientific">Trichinella nelsoni</name>
    <dbReference type="NCBI Taxonomy" id="6336"/>
    <lineage>
        <taxon>Eukaryota</taxon>
        <taxon>Metazoa</taxon>
        <taxon>Ecdysozoa</taxon>
        <taxon>Nematoda</taxon>
        <taxon>Enoplea</taxon>
        <taxon>Dorylaimia</taxon>
        <taxon>Trichinellida</taxon>
        <taxon>Trichinellidae</taxon>
        <taxon>Trichinella</taxon>
    </lineage>
</organism>